<proteinExistence type="predicted"/>
<gene>
    <name evidence="2" type="ORF">NAEGRDRAFT_61943</name>
</gene>
<evidence type="ECO:0000313" key="2">
    <source>
        <dbReference type="EMBL" id="EFC50154.1"/>
    </source>
</evidence>
<dbReference type="AlphaFoldDB" id="D2UZH9"/>
<dbReference type="InterPro" id="IPR036047">
    <property type="entry name" value="F-box-like_dom_sf"/>
</dbReference>
<dbReference type="GeneID" id="8855345"/>
<dbReference type="EMBL" id="GG738846">
    <property type="protein sequence ID" value="EFC50154.1"/>
    <property type="molecule type" value="Genomic_DNA"/>
</dbReference>
<feature type="region of interest" description="Disordered" evidence="1">
    <location>
        <begin position="1"/>
        <end position="29"/>
    </location>
</feature>
<dbReference type="KEGG" id="ngr:NAEGRDRAFT_61943"/>
<dbReference type="Proteomes" id="UP000006671">
    <property type="component" value="Unassembled WGS sequence"/>
</dbReference>
<dbReference type="VEuPathDB" id="AmoebaDB:NAEGRDRAFT_61943"/>
<reference evidence="2 3" key="1">
    <citation type="journal article" date="2010" name="Cell">
        <title>The genome of Naegleria gruberi illuminates early eukaryotic versatility.</title>
        <authorList>
            <person name="Fritz-Laylin L.K."/>
            <person name="Prochnik S.E."/>
            <person name="Ginger M.L."/>
            <person name="Dacks J.B."/>
            <person name="Carpenter M.L."/>
            <person name="Field M.C."/>
            <person name="Kuo A."/>
            <person name="Paredez A."/>
            <person name="Chapman J."/>
            <person name="Pham J."/>
            <person name="Shu S."/>
            <person name="Neupane R."/>
            <person name="Cipriano M."/>
            <person name="Mancuso J."/>
            <person name="Tu H."/>
            <person name="Salamov A."/>
            <person name="Lindquist E."/>
            <person name="Shapiro H."/>
            <person name="Lucas S."/>
            <person name="Grigoriev I.V."/>
            <person name="Cande W.Z."/>
            <person name="Fulton C."/>
            <person name="Rokhsar D.S."/>
            <person name="Dawson S.C."/>
        </authorList>
    </citation>
    <scope>NUCLEOTIDE SEQUENCE [LARGE SCALE GENOMIC DNA]</scope>
    <source>
        <strain evidence="2 3">NEG-M</strain>
    </source>
</reference>
<sequence>MPKQTKRKNQASSSDVNKSSKKMKESSDSDEIIPLKFDTMDDEVFYEICTHLDAQTFNNLSLINRRCNEKFNTCLQNMIDYDELEDAMAKKKISVPFMIWQTNSQSKIFKKYKSAHKLSLEVYFKALE</sequence>
<dbReference type="SUPFAM" id="SSF81383">
    <property type="entry name" value="F-box domain"/>
    <property type="match status" value="1"/>
</dbReference>
<evidence type="ECO:0000313" key="3">
    <source>
        <dbReference type="Proteomes" id="UP000006671"/>
    </source>
</evidence>
<name>D2UZH9_NAEGR</name>
<keyword evidence="3" id="KW-1185">Reference proteome</keyword>
<accession>D2UZH9</accession>
<organism evidence="3">
    <name type="scientific">Naegleria gruberi</name>
    <name type="common">Amoeba</name>
    <dbReference type="NCBI Taxonomy" id="5762"/>
    <lineage>
        <taxon>Eukaryota</taxon>
        <taxon>Discoba</taxon>
        <taxon>Heterolobosea</taxon>
        <taxon>Tetramitia</taxon>
        <taxon>Eutetramitia</taxon>
        <taxon>Vahlkampfiidae</taxon>
        <taxon>Naegleria</taxon>
    </lineage>
</organism>
<protein>
    <submittedName>
        <fullName evidence="2">Predicted protein</fullName>
    </submittedName>
</protein>
<dbReference type="InParanoid" id="D2UZH9"/>
<evidence type="ECO:0000256" key="1">
    <source>
        <dbReference type="SAM" id="MobiDB-lite"/>
    </source>
</evidence>
<dbReference type="RefSeq" id="XP_002682898.1">
    <property type="nucleotide sequence ID" value="XM_002682852.1"/>
</dbReference>